<dbReference type="RefSeq" id="WP_106632714.1">
    <property type="nucleotide sequence ID" value="NZ_PXXO01000012.1"/>
</dbReference>
<evidence type="ECO:0000256" key="1">
    <source>
        <dbReference type="SAM" id="SignalP"/>
    </source>
</evidence>
<reference evidence="2 3" key="1">
    <citation type="journal article" date="2018" name="Environ. Microbiol.">
        <title>Ecological and genomic features of two widespread freshwater picocyanobacteria.</title>
        <authorList>
            <person name="Cabello-Yeves P.J."/>
            <person name="Picazo A."/>
            <person name="Camacho A."/>
            <person name="Callieri C."/>
            <person name="Rosselli R."/>
            <person name="Roda-Garcia J.J."/>
            <person name="Coutinho F.H."/>
            <person name="Rodriguez-Valera F."/>
        </authorList>
    </citation>
    <scope>NUCLEOTIDE SEQUENCE [LARGE SCALE GENOMIC DNA]</scope>
    <source>
        <strain evidence="2 3">Tous</strain>
    </source>
</reference>
<name>A0A2P7MTC9_9CYAN</name>
<comment type="caution">
    <text evidence="2">The sequence shown here is derived from an EMBL/GenBank/DDBJ whole genome shotgun (WGS) entry which is preliminary data.</text>
</comment>
<evidence type="ECO:0000313" key="3">
    <source>
        <dbReference type="Proteomes" id="UP000243002"/>
    </source>
</evidence>
<keyword evidence="1" id="KW-0732">Signal</keyword>
<feature type="chain" id="PRO_5015142101" description="Lipoprotein" evidence="1">
    <location>
        <begin position="24"/>
        <end position="258"/>
    </location>
</feature>
<proteinExistence type="predicted"/>
<dbReference type="OrthoDB" id="552471at2"/>
<sequence>MASPRALLAAVAICAGLVPGAGAAEKSAAAALAQCKAPAAGTFVVLGSGQQRGEPTALMMQERWFADGRIEGVRYLREGRRFTEDRYSGQVKADANCWALVERQGSAGAMADAVALDGLGRPRTSLVVAPSEVLSLRYVAQAPGACRPEQLDGLVTSQQQGQSWLAGSWQPNAVVQREWWQAGTVQGLALSSYAGRQDRATYSGNLKLAASCLGSMTQRDSAGASYNYKVVLLANGGGYVYLQTDPDNLTLGLLQHQR</sequence>
<dbReference type="AlphaFoldDB" id="A0A2P7MTC9"/>
<evidence type="ECO:0008006" key="4">
    <source>
        <dbReference type="Google" id="ProtNLM"/>
    </source>
</evidence>
<protein>
    <recommendedName>
        <fullName evidence="4">Lipoprotein</fullName>
    </recommendedName>
</protein>
<dbReference type="Proteomes" id="UP000243002">
    <property type="component" value="Unassembled WGS sequence"/>
</dbReference>
<feature type="signal peptide" evidence="1">
    <location>
        <begin position="1"/>
        <end position="23"/>
    </location>
</feature>
<organism evidence="2 3">
    <name type="scientific">Cyanobium usitatum str. Tous</name>
    <dbReference type="NCBI Taxonomy" id="2116684"/>
    <lineage>
        <taxon>Bacteria</taxon>
        <taxon>Bacillati</taxon>
        <taxon>Cyanobacteriota</taxon>
        <taxon>Cyanophyceae</taxon>
        <taxon>Synechococcales</taxon>
        <taxon>Prochlorococcaceae</taxon>
        <taxon>Cyanobium</taxon>
    </lineage>
</organism>
<keyword evidence="3" id="KW-1185">Reference proteome</keyword>
<dbReference type="EMBL" id="PXXO01000012">
    <property type="protein sequence ID" value="PSJ04461.1"/>
    <property type="molecule type" value="Genomic_DNA"/>
</dbReference>
<evidence type="ECO:0000313" key="2">
    <source>
        <dbReference type="EMBL" id="PSJ04461.1"/>
    </source>
</evidence>
<gene>
    <name evidence="2" type="ORF">C7K55_10705</name>
</gene>
<accession>A0A2P7MTC9</accession>